<dbReference type="RefSeq" id="WP_090297665.1">
    <property type="nucleotide sequence ID" value="NZ_FNKI01000003.1"/>
</dbReference>
<reference evidence="2" key="1">
    <citation type="submission" date="2016-10" db="EMBL/GenBank/DDBJ databases">
        <authorList>
            <person name="Varghese N."/>
            <person name="Submissions S."/>
        </authorList>
    </citation>
    <scope>NUCLEOTIDE SEQUENCE [LARGE SCALE GENOMIC DNA]</scope>
    <source>
        <strain evidence="2">DSM 25030</strain>
    </source>
</reference>
<dbReference type="Proteomes" id="UP000199592">
    <property type="component" value="Unassembled WGS sequence"/>
</dbReference>
<dbReference type="OrthoDB" id="1451423at2"/>
<dbReference type="Pfam" id="PF13595">
    <property type="entry name" value="DUF4138"/>
    <property type="match status" value="1"/>
</dbReference>
<evidence type="ECO:0000313" key="1">
    <source>
        <dbReference type="EMBL" id="SDW94108.1"/>
    </source>
</evidence>
<dbReference type="InterPro" id="IPR022298">
    <property type="entry name" value="Conjug_transposon_TraN"/>
</dbReference>
<evidence type="ECO:0008006" key="3">
    <source>
        <dbReference type="Google" id="ProtNLM"/>
    </source>
</evidence>
<gene>
    <name evidence="1" type="ORF">SAMN04487892_2735</name>
</gene>
<evidence type="ECO:0000313" key="2">
    <source>
        <dbReference type="Proteomes" id="UP000199592"/>
    </source>
</evidence>
<proteinExistence type="predicted"/>
<sequence>MKIRSLFISLIAFGFGPFVWGQQALDTLYANDRMNVALFFPSPIKQAITGNENAVFSYDREEAHYFGLLQAIDGTTTNLWVVTMDGYAYEFKVAYKDRLPRTHLFLNKQNSLGKVRPIPTRKLDTLVKDGTRSALLEQLLQEQNEENLGTVRRKGMQLRLEKRVYQGGEMFLVFELQNKSGIDYDLETLDILRINGSPKSKTSYQETPLDPLLRFQQPETIKSGATYRFVHVYPKYVTGAHERLKIVLLEWQGSRRLELLIK</sequence>
<dbReference type="EMBL" id="FNMY01000004">
    <property type="protein sequence ID" value="SDW94108.1"/>
    <property type="molecule type" value="Genomic_DNA"/>
</dbReference>
<protein>
    <recommendedName>
        <fullName evidence="3">Bacteroides conjugative transposon TraN protein</fullName>
    </recommendedName>
</protein>
<accession>A0A1H2XN55</accession>
<dbReference type="STRING" id="1073328.SAMN05216294_2741"/>
<keyword evidence="2" id="KW-1185">Reference proteome</keyword>
<dbReference type="AlphaFoldDB" id="A0A1H2XN55"/>
<name>A0A1H2XN55_9FLAO</name>
<organism evidence="1 2">
    <name type="scientific">Flagellimonas zhangzhouensis</name>
    <dbReference type="NCBI Taxonomy" id="1073328"/>
    <lineage>
        <taxon>Bacteria</taxon>
        <taxon>Pseudomonadati</taxon>
        <taxon>Bacteroidota</taxon>
        <taxon>Flavobacteriia</taxon>
        <taxon>Flavobacteriales</taxon>
        <taxon>Flavobacteriaceae</taxon>
        <taxon>Flagellimonas</taxon>
    </lineage>
</organism>